<evidence type="ECO:0000313" key="3">
    <source>
        <dbReference type="EMBL" id="ERN05719.1"/>
    </source>
</evidence>
<name>W1PDF6_AMBTC</name>
<reference evidence="4" key="1">
    <citation type="journal article" date="2013" name="Science">
        <title>The Amborella genome and the evolution of flowering plants.</title>
        <authorList>
            <consortium name="Amborella Genome Project"/>
        </authorList>
    </citation>
    <scope>NUCLEOTIDE SEQUENCE [LARGE SCALE GENOMIC DNA]</scope>
</reference>
<dbReference type="GO" id="GO:0030983">
    <property type="term" value="F:mismatched DNA binding"/>
    <property type="evidence" value="ECO:0007669"/>
    <property type="project" value="InterPro"/>
</dbReference>
<dbReference type="Gramene" id="ERN05719">
    <property type="protein sequence ID" value="ERN05719"/>
    <property type="gene ID" value="AMTR_s00006p00242090"/>
</dbReference>
<dbReference type="SUPFAM" id="SSF55271">
    <property type="entry name" value="DNA repair protein MutS, domain I"/>
    <property type="match status" value="1"/>
</dbReference>
<dbReference type="STRING" id="13333.W1PDF6"/>
<dbReference type="GO" id="GO:0005524">
    <property type="term" value="F:ATP binding"/>
    <property type="evidence" value="ECO:0007669"/>
    <property type="project" value="InterPro"/>
</dbReference>
<evidence type="ECO:0000259" key="2">
    <source>
        <dbReference type="Pfam" id="PF01624"/>
    </source>
</evidence>
<dbReference type="InterPro" id="IPR016151">
    <property type="entry name" value="DNA_mismatch_repair_MutS_N"/>
</dbReference>
<keyword evidence="1" id="KW-0812">Transmembrane</keyword>
<dbReference type="eggNOG" id="KOG0217">
    <property type="taxonomic scope" value="Eukaryota"/>
</dbReference>
<proteinExistence type="predicted"/>
<dbReference type="Gene3D" id="3.40.1170.10">
    <property type="entry name" value="DNA repair protein MutS, domain I"/>
    <property type="match status" value="1"/>
</dbReference>
<feature type="domain" description="DNA mismatch repair protein MutS-like N-terminal" evidence="2">
    <location>
        <begin position="99"/>
        <end position="182"/>
    </location>
</feature>
<dbReference type="HOGENOM" id="CLU_892380_0_0_1"/>
<dbReference type="EMBL" id="KI393980">
    <property type="protein sequence ID" value="ERN05719.1"/>
    <property type="molecule type" value="Genomic_DNA"/>
</dbReference>
<keyword evidence="1" id="KW-1133">Transmembrane helix</keyword>
<feature type="transmembrane region" description="Helical" evidence="1">
    <location>
        <begin position="251"/>
        <end position="275"/>
    </location>
</feature>
<dbReference type="Proteomes" id="UP000017836">
    <property type="component" value="Unassembled WGS sequence"/>
</dbReference>
<dbReference type="InterPro" id="IPR007695">
    <property type="entry name" value="DNA_mismatch_repair_MutS-lik_N"/>
</dbReference>
<accession>W1PDF6</accession>
<dbReference type="AlphaFoldDB" id="W1PDF6"/>
<keyword evidence="1" id="KW-0472">Membrane</keyword>
<dbReference type="Pfam" id="PF01624">
    <property type="entry name" value="MutS_I"/>
    <property type="match status" value="1"/>
</dbReference>
<gene>
    <name evidence="3" type="ORF">AMTR_s00006p00242090</name>
</gene>
<evidence type="ECO:0000313" key="4">
    <source>
        <dbReference type="Proteomes" id="UP000017836"/>
    </source>
</evidence>
<organism evidence="3 4">
    <name type="scientific">Amborella trichopoda</name>
    <dbReference type="NCBI Taxonomy" id="13333"/>
    <lineage>
        <taxon>Eukaryota</taxon>
        <taxon>Viridiplantae</taxon>
        <taxon>Streptophyta</taxon>
        <taxon>Embryophyta</taxon>
        <taxon>Tracheophyta</taxon>
        <taxon>Spermatophyta</taxon>
        <taxon>Magnoliopsida</taxon>
        <taxon>Amborellales</taxon>
        <taxon>Amborellaceae</taxon>
        <taxon>Amborella</taxon>
    </lineage>
</organism>
<sequence length="312" mass="36076">MRPLVPQLQRIQEEQCNFNDMLRDSLTFGLNKKQKLVNDLDLGPGIGSYGGASENIDSKFEWLNPSSIRDSNKRRPGDPFYDKQTLCIPPDALNKMSASQRQYWTVKSQYMNVVLFFKVAKFYELYELDVEIGHKELNWNMTFTGVGKCRQVGISESGIDDAVQKLIARGFYMEDTKLQEWNKPRQLIKFRLEEEQVLTMQGSVLLVAMLIFAGDGAEICSCLNSINDFGWQHWSSCHSSSCFERGMFRPIWWQFTCLWICLPGLCCFEILGWLLKQTQQALKDLLQQVPPLYCWALFYQGHSSQMPLKLKS</sequence>
<protein>
    <recommendedName>
        <fullName evidence="2">DNA mismatch repair protein MutS-like N-terminal domain-containing protein</fullName>
    </recommendedName>
</protein>
<evidence type="ECO:0000256" key="1">
    <source>
        <dbReference type="SAM" id="Phobius"/>
    </source>
</evidence>
<keyword evidence="4" id="KW-1185">Reference proteome</keyword>
<dbReference type="GO" id="GO:0006298">
    <property type="term" value="P:mismatch repair"/>
    <property type="evidence" value="ECO:0007669"/>
    <property type="project" value="InterPro"/>
</dbReference>